<comment type="similarity">
    <text evidence="1 7">Belongs to the bacterial ribosomal protein bS6 family.</text>
</comment>
<dbReference type="GO" id="GO:1990904">
    <property type="term" value="C:ribonucleoprotein complex"/>
    <property type="evidence" value="ECO:0007669"/>
    <property type="project" value="UniProtKB-KW"/>
</dbReference>
<proteinExistence type="inferred from homology"/>
<evidence type="ECO:0000256" key="5">
    <source>
        <dbReference type="ARBA" id="ARBA00023274"/>
    </source>
</evidence>
<evidence type="ECO:0000256" key="1">
    <source>
        <dbReference type="ARBA" id="ARBA00009512"/>
    </source>
</evidence>
<dbReference type="InterPro" id="IPR035980">
    <property type="entry name" value="Ribosomal_bS6_sf"/>
</dbReference>
<dbReference type="GO" id="GO:0006412">
    <property type="term" value="P:translation"/>
    <property type="evidence" value="ECO:0007669"/>
    <property type="project" value="UniProtKB-UniRule"/>
</dbReference>
<comment type="function">
    <text evidence="7">Binds together with bS18 to 16S ribosomal RNA.</text>
</comment>
<evidence type="ECO:0000256" key="4">
    <source>
        <dbReference type="ARBA" id="ARBA00022980"/>
    </source>
</evidence>
<organism evidence="8 9">
    <name type="scientific">Candidatus Gottesmanbacteria bacterium RIFCSPLOWO2_01_FULL_39_12b</name>
    <dbReference type="NCBI Taxonomy" id="1798388"/>
    <lineage>
        <taxon>Bacteria</taxon>
        <taxon>Candidatus Gottesmaniibacteriota</taxon>
    </lineage>
</organism>
<evidence type="ECO:0000256" key="2">
    <source>
        <dbReference type="ARBA" id="ARBA00022730"/>
    </source>
</evidence>
<evidence type="ECO:0000256" key="6">
    <source>
        <dbReference type="ARBA" id="ARBA00035294"/>
    </source>
</evidence>
<accession>A0A1F6ARV9</accession>
<evidence type="ECO:0000256" key="7">
    <source>
        <dbReference type="HAMAP-Rule" id="MF_00360"/>
    </source>
</evidence>
<dbReference type="InterPro" id="IPR000529">
    <property type="entry name" value="Ribosomal_bS6"/>
</dbReference>
<dbReference type="GO" id="GO:0003735">
    <property type="term" value="F:structural constituent of ribosome"/>
    <property type="evidence" value="ECO:0007669"/>
    <property type="project" value="InterPro"/>
</dbReference>
<dbReference type="AlphaFoldDB" id="A0A1F6ARV9"/>
<dbReference type="NCBIfam" id="TIGR00166">
    <property type="entry name" value="S6"/>
    <property type="match status" value="1"/>
</dbReference>
<keyword evidence="2 7" id="KW-0699">rRNA-binding</keyword>
<evidence type="ECO:0000313" key="8">
    <source>
        <dbReference type="EMBL" id="OGG27017.1"/>
    </source>
</evidence>
<dbReference type="GO" id="GO:0070181">
    <property type="term" value="F:small ribosomal subunit rRNA binding"/>
    <property type="evidence" value="ECO:0007669"/>
    <property type="project" value="TreeGrafter"/>
</dbReference>
<dbReference type="GO" id="GO:0005840">
    <property type="term" value="C:ribosome"/>
    <property type="evidence" value="ECO:0007669"/>
    <property type="project" value="UniProtKB-KW"/>
</dbReference>
<dbReference type="InterPro" id="IPR020815">
    <property type="entry name" value="Ribosomal_bS6_CS"/>
</dbReference>
<dbReference type="SUPFAM" id="SSF54995">
    <property type="entry name" value="Ribosomal protein S6"/>
    <property type="match status" value="1"/>
</dbReference>
<reference evidence="8 9" key="1">
    <citation type="journal article" date="2016" name="Nat. Commun.">
        <title>Thousands of microbial genomes shed light on interconnected biogeochemical processes in an aquifer system.</title>
        <authorList>
            <person name="Anantharaman K."/>
            <person name="Brown C.T."/>
            <person name="Hug L.A."/>
            <person name="Sharon I."/>
            <person name="Castelle C.J."/>
            <person name="Probst A.J."/>
            <person name="Thomas B.C."/>
            <person name="Singh A."/>
            <person name="Wilkins M.J."/>
            <person name="Karaoz U."/>
            <person name="Brodie E.L."/>
            <person name="Williams K.H."/>
            <person name="Hubbard S.S."/>
            <person name="Banfield J.F."/>
        </authorList>
    </citation>
    <scope>NUCLEOTIDE SEQUENCE [LARGE SCALE GENOMIC DNA]</scope>
</reference>
<keyword evidence="3 7" id="KW-0694">RNA-binding</keyword>
<dbReference type="Proteomes" id="UP000176609">
    <property type="component" value="Unassembled WGS sequence"/>
</dbReference>
<keyword evidence="5 7" id="KW-0687">Ribonucleoprotein</keyword>
<dbReference type="Gene3D" id="3.30.70.60">
    <property type="match status" value="1"/>
</dbReference>
<name>A0A1F6ARV9_9BACT</name>
<dbReference type="HAMAP" id="MF_00360">
    <property type="entry name" value="Ribosomal_bS6"/>
    <property type="match status" value="1"/>
</dbReference>
<evidence type="ECO:0000313" key="9">
    <source>
        <dbReference type="Proteomes" id="UP000176609"/>
    </source>
</evidence>
<dbReference type="EMBL" id="MFJR01000007">
    <property type="protein sequence ID" value="OGG27017.1"/>
    <property type="molecule type" value="Genomic_DNA"/>
</dbReference>
<keyword evidence="4 7" id="KW-0689">Ribosomal protein</keyword>
<gene>
    <name evidence="7" type="primary">rpsF</name>
    <name evidence="8" type="ORF">A2960_02630</name>
</gene>
<dbReference type="GO" id="GO:0005737">
    <property type="term" value="C:cytoplasm"/>
    <property type="evidence" value="ECO:0007669"/>
    <property type="project" value="UniProtKB-ARBA"/>
</dbReference>
<dbReference type="CDD" id="cd00473">
    <property type="entry name" value="bS6"/>
    <property type="match status" value="1"/>
</dbReference>
<sequence length="97" mass="11088">MLNSYELMIIFNSTASDNEIKKVFDKIGQSIGKGKILSSSLFGKKNLSYSIKKQTEGIYWLLNFHADGKEAKSVNNILKMNELVLRYLQIKQIKKSN</sequence>
<dbReference type="InterPro" id="IPR020814">
    <property type="entry name" value="Ribosomal_S6_plastid/chlpt"/>
</dbReference>
<evidence type="ECO:0000256" key="3">
    <source>
        <dbReference type="ARBA" id="ARBA00022884"/>
    </source>
</evidence>
<dbReference type="Pfam" id="PF01250">
    <property type="entry name" value="Ribosomal_S6"/>
    <property type="match status" value="1"/>
</dbReference>
<dbReference type="PANTHER" id="PTHR21011">
    <property type="entry name" value="MITOCHONDRIAL 28S RIBOSOMAL PROTEIN S6"/>
    <property type="match status" value="1"/>
</dbReference>
<dbReference type="PROSITE" id="PS01048">
    <property type="entry name" value="RIBOSOMAL_S6"/>
    <property type="match status" value="1"/>
</dbReference>
<dbReference type="PANTHER" id="PTHR21011:SF1">
    <property type="entry name" value="SMALL RIBOSOMAL SUBUNIT PROTEIN BS6M"/>
    <property type="match status" value="1"/>
</dbReference>
<dbReference type="InterPro" id="IPR014717">
    <property type="entry name" value="Transl_elong_EF1B/ribsomal_bS6"/>
</dbReference>
<protein>
    <recommendedName>
        <fullName evidence="6 7">Small ribosomal subunit protein bS6</fullName>
    </recommendedName>
</protein>
<comment type="caution">
    <text evidence="8">The sequence shown here is derived from an EMBL/GenBank/DDBJ whole genome shotgun (WGS) entry which is preliminary data.</text>
</comment>